<evidence type="ECO:0000313" key="3">
    <source>
        <dbReference type="Proteomes" id="UP001499884"/>
    </source>
</evidence>
<organism evidence="2 3">
    <name type="scientific">Streptomyces tremellae</name>
    <dbReference type="NCBI Taxonomy" id="1124239"/>
    <lineage>
        <taxon>Bacteria</taxon>
        <taxon>Bacillati</taxon>
        <taxon>Actinomycetota</taxon>
        <taxon>Actinomycetes</taxon>
        <taxon>Kitasatosporales</taxon>
        <taxon>Streptomycetaceae</taxon>
        <taxon>Streptomyces</taxon>
    </lineage>
</organism>
<comment type="caution">
    <text evidence="2">The sequence shown here is derived from an EMBL/GenBank/DDBJ whole genome shotgun (WGS) entry which is preliminary data.</text>
</comment>
<accession>A0ABP7F0W6</accession>
<proteinExistence type="predicted"/>
<sequence length="261" mass="25444">MRERAGSVVRVKRNGRGRGRRGGSAARRARCGGMVGEGTGARVRPCAPFAPRGVAGPVLTECGPPASPMGGEVPFEGAGMTERTATRVATWQQLFDVTGSVGRGVLAQDAWRGARGRRLAHSDEAWTAAAAALRGAGGRIAPVGAEFARAHEGVAAGLGGLAAEGALADVRGSWERRFGAAAVECEEVARALVEAAEAQGAREAVTRGSFAGAGVSTGASAVAGASGVSGHPAGAAASGAAGASAVAAAAVPGGGRDGGTA</sequence>
<gene>
    <name evidence="2" type="ORF">GCM10023082_28240</name>
</gene>
<name>A0ABP7F0W6_9ACTN</name>
<evidence type="ECO:0000313" key="2">
    <source>
        <dbReference type="EMBL" id="GAA3728764.1"/>
    </source>
</evidence>
<evidence type="ECO:0000256" key="1">
    <source>
        <dbReference type="SAM" id="MobiDB-lite"/>
    </source>
</evidence>
<feature type="region of interest" description="Disordered" evidence="1">
    <location>
        <begin position="1"/>
        <end position="28"/>
    </location>
</feature>
<reference evidence="3" key="1">
    <citation type="journal article" date="2019" name="Int. J. Syst. Evol. Microbiol.">
        <title>The Global Catalogue of Microorganisms (GCM) 10K type strain sequencing project: providing services to taxonomists for standard genome sequencing and annotation.</title>
        <authorList>
            <consortium name="The Broad Institute Genomics Platform"/>
            <consortium name="The Broad Institute Genome Sequencing Center for Infectious Disease"/>
            <person name="Wu L."/>
            <person name="Ma J."/>
        </authorList>
    </citation>
    <scope>NUCLEOTIDE SEQUENCE [LARGE SCALE GENOMIC DNA]</scope>
    <source>
        <strain evidence="3">JCM 30846</strain>
    </source>
</reference>
<feature type="compositionally biased region" description="Basic residues" evidence="1">
    <location>
        <begin position="10"/>
        <end position="21"/>
    </location>
</feature>
<dbReference type="Proteomes" id="UP001499884">
    <property type="component" value="Unassembled WGS sequence"/>
</dbReference>
<dbReference type="EMBL" id="BAABEP010000016">
    <property type="protein sequence ID" value="GAA3728764.1"/>
    <property type="molecule type" value="Genomic_DNA"/>
</dbReference>
<keyword evidence="3" id="KW-1185">Reference proteome</keyword>
<evidence type="ECO:0008006" key="4">
    <source>
        <dbReference type="Google" id="ProtNLM"/>
    </source>
</evidence>
<protein>
    <recommendedName>
        <fullName evidence="4">PPE family domain-containing protein</fullName>
    </recommendedName>
</protein>